<organism evidence="2 3">
    <name type="scientific">Shewanella denitrificans (strain OS217 / ATCC BAA-1090 / DSM 15013)</name>
    <dbReference type="NCBI Taxonomy" id="318161"/>
    <lineage>
        <taxon>Bacteria</taxon>
        <taxon>Pseudomonadati</taxon>
        <taxon>Pseudomonadota</taxon>
        <taxon>Gammaproteobacteria</taxon>
        <taxon>Alteromonadales</taxon>
        <taxon>Shewanellaceae</taxon>
        <taxon>Shewanella</taxon>
    </lineage>
</organism>
<dbReference type="EMBL" id="CP000302">
    <property type="protein sequence ID" value="ABE55930.1"/>
    <property type="molecule type" value="Genomic_DNA"/>
</dbReference>
<feature type="transmembrane region" description="Helical" evidence="1">
    <location>
        <begin position="212"/>
        <end position="230"/>
    </location>
</feature>
<accession>Q12KU6</accession>
<feature type="transmembrane region" description="Helical" evidence="1">
    <location>
        <begin position="57"/>
        <end position="76"/>
    </location>
</feature>
<feature type="transmembrane region" description="Helical" evidence="1">
    <location>
        <begin position="31"/>
        <end position="50"/>
    </location>
</feature>
<dbReference type="Proteomes" id="UP000001982">
    <property type="component" value="Chromosome"/>
</dbReference>
<keyword evidence="1" id="KW-0472">Membrane</keyword>
<keyword evidence="3" id="KW-1185">Reference proteome</keyword>
<reference evidence="2 3" key="1">
    <citation type="submission" date="2006-03" db="EMBL/GenBank/DDBJ databases">
        <title>Complete sequence of Shewanella denitrificans OS217.</title>
        <authorList>
            <consortium name="US DOE Joint Genome Institute"/>
            <person name="Copeland A."/>
            <person name="Lucas S."/>
            <person name="Lapidus A."/>
            <person name="Barry K."/>
            <person name="Detter J.C."/>
            <person name="Glavina del Rio T."/>
            <person name="Hammon N."/>
            <person name="Israni S."/>
            <person name="Dalin E."/>
            <person name="Tice H."/>
            <person name="Pitluck S."/>
            <person name="Brettin T."/>
            <person name="Bruce D."/>
            <person name="Han C."/>
            <person name="Tapia R."/>
            <person name="Gilna P."/>
            <person name="Kiss H."/>
            <person name="Schmutz J."/>
            <person name="Larimer F."/>
            <person name="Land M."/>
            <person name="Hauser L."/>
            <person name="Kyrpides N."/>
            <person name="Lykidis A."/>
            <person name="Richardson P."/>
        </authorList>
    </citation>
    <scope>NUCLEOTIDE SEQUENCE [LARGE SCALE GENOMIC DNA]</scope>
    <source>
        <strain evidence="3">OS217 / ATCC BAA-1090 / DSM 15013</strain>
    </source>
</reference>
<sequence>MFCIRSLSSSLCLLLVFLVLFIPTSYVSIKAPILGLLILIITIDIVRNGALLSKQTLSLLFLYSLVGLLYSFYGQLNGNAGAFRVISTQVLWPLCYLFISTLSLQVNFFIYFTRTLIFSLVCIVIYTFIYLGHDVGIVPGFLYFELDQGQSFGLYEGFIEYKLHTITSLIFLVPMLFHITWNDISQKKIHLPKIFLCFLSLILVFLTGRKAFWLIILLLPIIIVFSNLVLNSKRLPYNPIVLLFKSPILICLLFFVVATMTYILFNKFGLNINTLFNEFVNGFDPEASAGANSNLRTIQFHSLMSGWYDSNLIFGSGNGGQVEVVRDVDMPWAYELTYIYMLFSTGLFGVLFFLFWFICGILRLRLAMLSDSYLSISIPPMLTGVFCIMIASATNPYFAKFDYLWIVCLPHLLVDGARFVRLNR</sequence>
<feature type="transmembrane region" description="Helical" evidence="1">
    <location>
        <begin position="189"/>
        <end position="206"/>
    </location>
</feature>
<dbReference type="HOGENOM" id="CLU_053335_0_0_6"/>
<keyword evidence="1" id="KW-1133">Transmembrane helix</keyword>
<protein>
    <recommendedName>
        <fullName evidence="4">O-antigen polymerase</fullName>
    </recommendedName>
</protein>
<feature type="transmembrane region" description="Helical" evidence="1">
    <location>
        <begin position="373"/>
        <end position="391"/>
    </location>
</feature>
<evidence type="ECO:0000256" key="1">
    <source>
        <dbReference type="SAM" id="Phobius"/>
    </source>
</evidence>
<feature type="transmembrane region" description="Helical" evidence="1">
    <location>
        <begin position="338"/>
        <end position="361"/>
    </location>
</feature>
<gene>
    <name evidence="2" type="ordered locus">Sden_2651</name>
</gene>
<name>Q12KU6_SHEDO</name>
<feature type="transmembrane region" description="Helical" evidence="1">
    <location>
        <begin position="111"/>
        <end position="132"/>
    </location>
</feature>
<evidence type="ECO:0000313" key="3">
    <source>
        <dbReference type="Proteomes" id="UP000001982"/>
    </source>
</evidence>
<dbReference type="AlphaFoldDB" id="Q12KU6"/>
<evidence type="ECO:0008006" key="4">
    <source>
        <dbReference type="Google" id="ProtNLM"/>
    </source>
</evidence>
<dbReference type="STRING" id="318161.Sden_2651"/>
<proteinExistence type="predicted"/>
<evidence type="ECO:0000313" key="2">
    <source>
        <dbReference type="EMBL" id="ABE55930.1"/>
    </source>
</evidence>
<keyword evidence="1" id="KW-0812">Transmembrane</keyword>
<feature type="transmembrane region" description="Helical" evidence="1">
    <location>
        <begin position="152"/>
        <end position="177"/>
    </location>
</feature>
<dbReference type="KEGG" id="sdn:Sden_2651"/>
<dbReference type="eggNOG" id="ENOG5034088">
    <property type="taxonomic scope" value="Bacteria"/>
</dbReference>
<feature type="transmembrane region" description="Helical" evidence="1">
    <location>
        <begin position="242"/>
        <end position="265"/>
    </location>
</feature>